<accession>A0A3N4NUH3</accession>
<dbReference type="RefSeq" id="WP_123898079.1">
    <property type="nucleotide sequence ID" value="NZ_RPFJ01000011.1"/>
</dbReference>
<name>A0A3N4NUH3_9FLAO</name>
<keyword evidence="2" id="KW-1185">Reference proteome</keyword>
<protein>
    <recommendedName>
        <fullName evidence="3">Lipoprotein</fullName>
    </recommendedName>
</protein>
<reference evidence="1 2" key="1">
    <citation type="submission" date="2018-11" db="EMBL/GenBank/DDBJ databases">
        <title>Aureibaculum marinum gen. nov., sp. nov., a member of the family Flavobacteriaceae isolated from the Bohai Sea.</title>
        <authorList>
            <person name="Ji X."/>
        </authorList>
    </citation>
    <scope>NUCLEOTIDE SEQUENCE [LARGE SCALE GENOMIC DNA]</scope>
    <source>
        <strain evidence="1 2">BH-SD17</strain>
    </source>
</reference>
<evidence type="ECO:0000313" key="1">
    <source>
        <dbReference type="EMBL" id="RPD96686.1"/>
    </source>
</evidence>
<dbReference type="OrthoDB" id="1442648at2"/>
<dbReference type="AlphaFoldDB" id="A0A3N4NUH3"/>
<organism evidence="1 2">
    <name type="scientific">Aureibaculum marinum</name>
    <dbReference type="NCBI Taxonomy" id="2487930"/>
    <lineage>
        <taxon>Bacteria</taxon>
        <taxon>Pseudomonadati</taxon>
        <taxon>Bacteroidota</taxon>
        <taxon>Flavobacteriia</taxon>
        <taxon>Flavobacteriales</taxon>
        <taxon>Flavobacteriaceae</taxon>
        <taxon>Aureibaculum</taxon>
    </lineage>
</organism>
<proteinExistence type="predicted"/>
<gene>
    <name evidence="1" type="ORF">EGM88_10020</name>
</gene>
<evidence type="ECO:0000313" key="2">
    <source>
        <dbReference type="Proteomes" id="UP000270856"/>
    </source>
</evidence>
<comment type="caution">
    <text evidence="1">The sequence shown here is derived from an EMBL/GenBank/DDBJ whole genome shotgun (WGS) entry which is preliminary data.</text>
</comment>
<dbReference type="Proteomes" id="UP000270856">
    <property type="component" value="Unassembled WGS sequence"/>
</dbReference>
<evidence type="ECO:0008006" key="3">
    <source>
        <dbReference type="Google" id="ProtNLM"/>
    </source>
</evidence>
<dbReference type="EMBL" id="RPFJ01000011">
    <property type="protein sequence ID" value="RPD96686.1"/>
    <property type="molecule type" value="Genomic_DNA"/>
</dbReference>
<dbReference type="PROSITE" id="PS51257">
    <property type="entry name" value="PROKAR_LIPOPROTEIN"/>
    <property type="match status" value="1"/>
</dbReference>
<sequence>MKTLVTKNTIFFIIIITFIGCSSRKNTNSLFKDTYTDILSKEIFNFRSIRPPTFEEFQRGIEGPLPSKMDTINPLRLYVQKEHLDVNFKELKVKLPEDFKFIYQIESQTLDYLPEDIEQYSTKKYEFIEFVSLDEVSRNDITLELNYGGILQFSRALLNKERNKAILFVRDTYDKLDSVENIILLEKNNGKWEIFKSI</sequence>